<keyword evidence="3 9" id="KW-0808">Transferase</keyword>
<dbReference type="EMBL" id="FMYO01000007">
    <property type="protein sequence ID" value="SDC48618.1"/>
    <property type="molecule type" value="Genomic_DNA"/>
</dbReference>
<dbReference type="Pfam" id="PF02397">
    <property type="entry name" value="Bac_transf"/>
    <property type="match status" value="1"/>
</dbReference>
<keyword evidence="4 7" id="KW-0812">Transmembrane</keyword>
<dbReference type="STRING" id="1226327.SAMN05421732_10787"/>
<evidence type="ECO:0000256" key="5">
    <source>
        <dbReference type="ARBA" id="ARBA00022989"/>
    </source>
</evidence>
<dbReference type="OrthoDB" id="9808602at2"/>
<dbReference type="RefSeq" id="WP_092820073.1">
    <property type="nucleotide sequence ID" value="NZ_BAABKJ010000009.1"/>
</dbReference>
<dbReference type="NCBIfam" id="TIGR03025">
    <property type="entry name" value="EPS_sugtrans"/>
    <property type="match status" value="1"/>
</dbReference>
<evidence type="ECO:0000256" key="6">
    <source>
        <dbReference type="ARBA" id="ARBA00023136"/>
    </source>
</evidence>
<evidence type="ECO:0000256" key="7">
    <source>
        <dbReference type="SAM" id="Phobius"/>
    </source>
</evidence>
<name>A0A1G6LZ94_9GAMM</name>
<dbReference type="AlphaFoldDB" id="A0A1G6LZ94"/>
<dbReference type="GO" id="GO:0009242">
    <property type="term" value="P:colanic acid biosynthetic process"/>
    <property type="evidence" value="ECO:0007669"/>
    <property type="project" value="TreeGrafter"/>
</dbReference>
<evidence type="ECO:0000313" key="9">
    <source>
        <dbReference type="EMBL" id="SDC48618.1"/>
    </source>
</evidence>
<evidence type="ECO:0000256" key="1">
    <source>
        <dbReference type="ARBA" id="ARBA00004141"/>
    </source>
</evidence>
<dbReference type="InterPro" id="IPR017475">
    <property type="entry name" value="EPS_sugar_tfrase"/>
</dbReference>
<dbReference type="NCBIfam" id="TIGR03023">
    <property type="entry name" value="WcaJ_sugtrans"/>
    <property type="match status" value="1"/>
</dbReference>
<comment type="subcellular location">
    <subcellularLocation>
        <location evidence="1">Membrane</location>
        <topology evidence="1">Multi-pass membrane protein</topology>
    </subcellularLocation>
</comment>
<keyword evidence="10" id="KW-1185">Reference proteome</keyword>
<evidence type="ECO:0000256" key="2">
    <source>
        <dbReference type="ARBA" id="ARBA00006464"/>
    </source>
</evidence>
<dbReference type="InterPro" id="IPR003362">
    <property type="entry name" value="Bact_transf"/>
</dbReference>
<organism evidence="9 10">
    <name type="scientific">Acinetobacter kookii</name>
    <dbReference type="NCBI Taxonomy" id="1226327"/>
    <lineage>
        <taxon>Bacteria</taxon>
        <taxon>Pseudomonadati</taxon>
        <taxon>Pseudomonadota</taxon>
        <taxon>Gammaproteobacteria</taxon>
        <taxon>Moraxellales</taxon>
        <taxon>Moraxellaceae</taxon>
        <taxon>Acinetobacter</taxon>
    </lineage>
</organism>
<feature type="transmembrane region" description="Helical" evidence="7">
    <location>
        <begin position="106"/>
        <end position="128"/>
    </location>
</feature>
<dbReference type="Pfam" id="PF13727">
    <property type="entry name" value="CoA_binding_3"/>
    <property type="match status" value="1"/>
</dbReference>
<feature type="transmembrane region" description="Helical" evidence="7">
    <location>
        <begin position="42"/>
        <end position="61"/>
    </location>
</feature>
<feature type="transmembrane region" description="Helical" evidence="7">
    <location>
        <begin position="81"/>
        <end position="100"/>
    </location>
</feature>
<comment type="similarity">
    <text evidence="2">Belongs to the bacterial sugar transferase family.</text>
</comment>
<keyword evidence="6 7" id="KW-0472">Membrane</keyword>
<evidence type="ECO:0000256" key="4">
    <source>
        <dbReference type="ARBA" id="ARBA00022692"/>
    </source>
</evidence>
<gene>
    <name evidence="9" type="ORF">SAMN05421732_10787</name>
</gene>
<feature type="transmembrane region" description="Helical" evidence="7">
    <location>
        <begin position="270"/>
        <end position="291"/>
    </location>
</feature>
<protein>
    <submittedName>
        <fullName evidence="9">Putative colanic acid biosysnthesis UDP-glucose lipid carrier transferase</fullName>
    </submittedName>
</protein>
<reference evidence="10" key="1">
    <citation type="submission" date="2016-09" db="EMBL/GenBank/DDBJ databases">
        <authorList>
            <person name="Varghese N."/>
            <person name="Submissions S."/>
        </authorList>
    </citation>
    <scope>NUCLEOTIDE SEQUENCE [LARGE SCALE GENOMIC DNA]</scope>
    <source>
        <strain evidence="10">ANC 4667</strain>
    </source>
</reference>
<evidence type="ECO:0000313" key="10">
    <source>
        <dbReference type="Proteomes" id="UP000243468"/>
    </source>
</evidence>
<feature type="transmembrane region" description="Helical" evidence="7">
    <location>
        <begin position="428"/>
        <end position="450"/>
    </location>
</feature>
<dbReference type="GO" id="GO:0089702">
    <property type="term" value="F:undecaprenyl-phosphate glucose phosphotransferase activity"/>
    <property type="evidence" value="ECO:0007669"/>
    <property type="project" value="TreeGrafter"/>
</dbReference>
<dbReference type="Proteomes" id="UP000243468">
    <property type="component" value="Unassembled WGS sequence"/>
</dbReference>
<evidence type="ECO:0000256" key="3">
    <source>
        <dbReference type="ARBA" id="ARBA00022679"/>
    </source>
</evidence>
<proteinExistence type="inferred from homology"/>
<evidence type="ECO:0000259" key="8">
    <source>
        <dbReference type="Pfam" id="PF02397"/>
    </source>
</evidence>
<keyword evidence="5 7" id="KW-1133">Transmembrane helix</keyword>
<dbReference type="GO" id="GO:0016020">
    <property type="term" value="C:membrane"/>
    <property type="evidence" value="ECO:0007669"/>
    <property type="project" value="UniProtKB-SubCell"/>
</dbReference>
<sequence length="455" mass="51596">MASRLNASYVSILQRSCDVLAIYGGIYIVSKINNLTVDHRTLLAFLTVISVFQLIGGLTDFYRSWRGINLGYELISCLKNLTITLITSYLILLFFTYISLSIAFKYFIFVILCMTGFRMLIRLVYALFFKVFNKADRILVIGESAKARKLYDDLTRSAWTGAASLGLFAFTTSQNPEAQYDGDLNDVIETVKQGKVNKIYIVIEKSNLQQTEALLEILADTTCSTIIVPELFSYNLLYSRVEDINGIPIIPLFDTRINGINTLLKRIEDIFVASAILLLISPLLLLIAIAIKLTSKGPVFFRQIRYGLNGQPIKVFKFRTMTVMENGTEIKQAVKDDPRVTKVGKILRRTSLDELPQFLNVIQGNMSVVGPRPHAVAHNEEYRKLITGYMLRHKVKPGITGLAQIRGWRGETDTLDKMEKRVECDLEYIRTWSLLLDLTIIFLTVFKGFINKAAY</sequence>
<dbReference type="PANTHER" id="PTHR30576:SF21">
    <property type="entry name" value="UDP-GLUCOSE:UNDECAPRENYL-PHOSPHATE GLUCOSE-1-PHOSPHATE TRANSFERASE"/>
    <property type="match status" value="1"/>
</dbReference>
<dbReference type="InterPro" id="IPR017473">
    <property type="entry name" value="Undecaprenyl-P_gluc_Ptfrase"/>
</dbReference>
<dbReference type="PANTHER" id="PTHR30576">
    <property type="entry name" value="COLANIC BIOSYNTHESIS UDP-GLUCOSE LIPID CARRIER TRANSFERASE"/>
    <property type="match status" value="1"/>
</dbReference>
<feature type="transmembrane region" description="Helical" evidence="7">
    <location>
        <begin position="12"/>
        <end position="30"/>
    </location>
</feature>
<accession>A0A1G6LZ94</accession>
<feature type="domain" description="Bacterial sugar transferase" evidence="8">
    <location>
        <begin position="265"/>
        <end position="447"/>
    </location>
</feature>